<protein>
    <submittedName>
        <fullName evidence="2">Uncharacterized protein</fullName>
    </submittedName>
</protein>
<comment type="caution">
    <text evidence="2">The sequence shown here is derived from an EMBL/GenBank/DDBJ whole genome shotgun (WGS) entry which is preliminary data.</text>
</comment>
<accession>A0ABD3GG88</accession>
<feature type="compositionally biased region" description="Basic and acidic residues" evidence="1">
    <location>
        <begin position="255"/>
        <end position="291"/>
    </location>
</feature>
<feature type="region of interest" description="Disordered" evidence="1">
    <location>
        <begin position="249"/>
        <end position="318"/>
    </location>
</feature>
<feature type="compositionally biased region" description="Polar residues" evidence="1">
    <location>
        <begin position="308"/>
        <end position="318"/>
    </location>
</feature>
<sequence>MHLCDTTGAWRDLKGELNRIGYGLSPVQEDAIRSFQEWLRTGDTNVASLQSSSSWRWKGGESEWKGWTRGSVFWGKLLDTKEDSEDLSEKWRIGGSKFTWAQQWRKLWASKASTRTKLCCWRILKHGFFTGLLDTFDEAFTNNRKGSSLIHIVAITTQHIWRDRNLTIFQKKDTVTPIEVILQAARHEAEGTLTGSKSEANWSNGMSMLKELSRLLQEENQHEGSQRGSNCMERRVDEGEELQIRMNMGSLSLDSHTESSRNKAVRLESRTQRDRAPEWDSNEASRIRRENFYATSNRSPWLSSSNSAGSSRTVDLAS</sequence>
<feature type="compositionally biased region" description="Low complexity" evidence="1">
    <location>
        <begin position="296"/>
        <end position="307"/>
    </location>
</feature>
<evidence type="ECO:0000256" key="1">
    <source>
        <dbReference type="SAM" id="MobiDB-lite"/>
    </source>
</evidence>
<proteinExistence type="predicted"/>
<dbReference type="EMBL" id="JBJQOH010000008">
    <property type="protein sequence ID" value="KAL3677090.1"/>
    <property type="molecule type" value="Genomic_DNA"/>
</dbReference>
<gene>
    <name evidence="2" type="ORF">R1sor_027038</name>
</gene>
<evidence type="ECO:0000313" key="2">
    <source>
        <dbReference type="EMBL" id="KAL3677090.1"/>
    </source>
</evidence>
<name>A0ABD3GG88_9MARC</name>
<dbReference type="AlphaFoldDB" id="A0ABD3GG88"/>
<keyword evidence="3" id="KW-1185">Reference proteome</keyword>
<organism evidence="2 3">
    <name type="scientific">Riccia sorocarpa</name>
    <dbReference type="NCBI Taxonomy" id="122646"/>
    <lineage>
        <taxon>Eukaryota</taxon>
        <taxon>Viridiplantae</taxon>
        <taxon>Streptophyta</taxon>
        <taxon>Embryophyta</taxon>
        <taxon>Marchantiophyta</taxon>
        <taxon>Marchantiopsida</taxon>
        <taxon>Marchantiidae</taxon>
        <taxon>Marchantiales</taxon>
        <taxon>Ricciaceae</taxon>
        <taxon>Riccia</taxon>
    </lineage>
</organism>
<dbReference type="Proteomes" id="UP001633002">
    <property type="component" value="Unassembled WGS sequence"/>
</dbReference>
<reference evidence="2 3" key="1">
    <citation type="submission" date="2024-09" db="EMBL/GenBank/DDBJ databases">
        <title>Chromosome-scale assembly of Riccia sorocarpa.</title>
        <authorList>
            <person name="Paukszto L."/>
        </authorList>
    </citation>
    <scope>NUCLEOTIDE SEQUENCE [LARGE SCALE GENOMIC DNA]</scope>
    <source>
        <strain evidence="2">LP-2024</strain>
        <tissue evidence="2">Aerial parts of the thallus</tissue>
    </source>
</reference>
<evidence type="ECO:0000313" key="3">
    <source>
        <dbReference type="Proteomes" id="UP001633002"/>
    </source>
</evidence>